<dbReference type="PANTHER" id="PTHR43330:SF17">
    <property type="entry name" value="METHIONINE AMINOPEPTIDASE"/>
    <property type="match status" value="1"/>
</dbReference>
<dbReference type="GO" id="GO:0046872">
    <property type="term" value="F:metal ion binding"/>
    <property type="evidence" value="ECO:0007669"/>
    <property type="project" value="UniProtKB-UniRule"/>
</dbReference>
<dbReference type="RefSeq" id="WP_073031715.1">
    <property type="nucleotide sequence ID" value="NZ_FQXJ01000018.1"/>
</dbReference>
<keyword evidence="5 6" id="KW-0378">Hydrolase</keyword>
<protein>
    <recommendedName>
        <fullName evidence="6 7">Methionine aminopeptidase</fullName>
        <shortName evidence="6">MAP</shortName>
        <shortName evidence="6">MetAP</shortName>
        <ecNumber evidence="6 7">3.4.11.18</ecNumber>
    </recommendedName>
    <alternativeName>
        <fullName evidence="6">Peptidase M</fullName>
    </alternativeName>
</protein>
<reference evidence="10" key="1">
    <citation type="submission" date="2016-11" db="EMBL/GenBank/DDBJ databases">
        <authorList>
            <person name="Varghese N."/>
            <person name="Submissions S."/>
        </authorList>
    </citation>
    <scope>NUCLEOTIDE SEQUENCE [LARGE SCALE GENOMIC DNA]</scope>
    <source>
        <strain evidence="10">DSM 15449</strain>
    </source>
</reference>
<evidence type="ECO:0000259" key="8">
    <source>
        <dbReference type="Pfam" id="PF00557"/>
    </source>
</evidence>
<dbReference type="SUPFAM" id="SSF55920">
    <property type="entry name" value="Creatinase/aminopeptidase"/>
    <property type="match status" value="1"/>
</dbReference>
<feature type="binding site" evidence="6">
    <location>
        <position position="105"/>
    </location>
    <ligand>
        <name>a divalent metal cation</name>
        <dbReference type="ChEBI" id="CHEBI:60240"/>
        <label>2</label>
        <note>catalytic</note>
    </ligand>
</feature>
<feature type="binding site" evidence="6">
    <location>
        <position position="201"/>
    </location>
    <ligand>
        <name>a divalent metal cation</name>
        <dbReference type="ChEBI" id="CHEBI:60240"/>
        <label>2</label>
        <note>catalytic</note>
    </ligand>
</feature>
<dbReference type="InterPro" id="IPR000994">
    <property type="entry name" value="Pept_M24"/>
</dbReference>
<dbReference type="InterPro" id="IPR002467">
    <property type="entry name" value="Pept_M24A_MAP1"/>
</dbReference>
<evidence type="ECO:0000256" key="3">
    <source>
        <dbReference type="ARBA" id="ARBA00022670"/>
    </source>
</evidence>
<evidence type="ECO:0000313" key="10">
    <source>
        <dbReference type="Proteomes" id="UP000183954"/>
    </source>
</evidence>
<dbReference type="NCBIfam" id="TIGR00500">
    <property type="entry name" value="met_pdase_I"/>
    <property type="match status" value="1"/>
</dbReference>
<dbReference type="Proteomes" id="UP000183954">
    <property type="component" value="Unassembled WGS sequence"/>
</dbReference>
<sequence length="253" mass="28346">MVIMKTAKEIGYMEEAGKILTACHREIRNLIRPGITTLEIDQFAEEFIRSHGATPEQKGYKGYPFATCASVNDEICHGFPTKDSLKDGDIVKIDMVVNLQGWLADSAWTYPVGQISKEAERLIKVTKECLYLGIEAAIIGNRIGDISHAIQTHAEGQGFSVVRDFMGHGIGQIMHEDLQVPHYGRPHRGERLREGMVFTIEPMINIGSYHLKIDPNKWTARTTDGSLSAQYEHTIAITKNSPLVLTEQRTRKV</sequence>
<dbReference type="STRING" id="1121420.SAMN02746098_04088"/>
<feature type="binding site" evidence="6">
    <location>
        <position position="175"/>
    </location>
    <ligand>
        <name>substrate</name>
    </ligand>
</feature>
<feature type="binding site" evidence="6">
    <location>
        <position position="77"/>
    </location>
    <ligand>
        <name>substrate</name>
    </ligand>
</feature>
<feature type="binding site" evidence="6">
    <location>
        <position position="232"/>
    </location>
    <ligand>
        <name>a divalent metal cation</name>
        <dbReference type="ChEBI" id="CHEBI:60240"/>
        <label>2</label>
        <note>catalytic</note>
    </ligand>
</feature>
<dbReference type="HAMAP" id="MF_01974">
    <property type="entry name" value="MetAP_1"/>
    <property type="match status" value="1"/>
</dbReference>
<evidence type="ECO:0000256" key="1">
    <source>
        <dbReference type="ARBA" id="ARBA00002521"/>
    </source>
</evidence>
<dbReference type="PANTHER" id="PTHR43330">
    <property type="entry name" value="METHIONINE AMINOPEPTIDASE"/>
    <property type="match status" value="1"/>
</dbReference>
<keyword evidence="4 6" id="KW-0479">Metal-binding</keyword>
<dbReference type="GO" id="GO:0005829">
    <property type="term" value="C:cytosol"/>
    <property type="evidence" value="ECO:0007669"/>
    <property type="project" value="TreeGrafter"/>
</dbReference>
<comment type="cofactor">
    <cofactor evidence="6">
        <name>Co(2+)</name>
        <dbReference type="ChEBI" id="CHEBI:48828"/>
    </cofactor>
    <cofactor evidence="6">
        <name>Zn(2+)</name>
        <dbReference type="ChEBI" id="CHEBI:29105"/>
    </cofactor>
    <cofactor evidence="6">
        <name>Mn(2+)</name>
        <dbReference type="ChEBI" id="CHEBI:29035"/>
    </cofactor>
    <cofactor evidence="6">
        <name>Fe(2+)</name>
        <dbReference type="ChEBI" id="CHEBI:29033"/>
    </cofactor>
    <text evidence="6">Binds 2 divalent metal cations per subunit. Has a high-affinity and a low affinity metal-binding site. The true nature of the physiological cofactor is under debate. The enzyme is active with cobalt, zinc, manganese or divalent iron ions. Most likely, methionine aminopeptidases function as mononuclear Fe(2+)-metalloproteases under physiological conditions, and the catalytically relevant metal-binding site has been assigned to the histidine-containing high-affinity site.</text>
</comment>
<dbReference type="GO" id="GO:0006508">
    <property type="term" value="P:proteolysis"/>
    <property type="evidence" value="ECO:0007669"/>
    <property type="project" value="UniProtKB-KW"/>
</dbReference>
<dbReference type="AlphaFoldDB" id="A0A1M6B642"/>
<gene>
    <name evidence="6" type="primary">map</name>
    <name evidence="9" type="ORF">SAMN02746098_04088</name>
</gene>
<organism evidence="9 10">
    <name type="scientific">Desulfosporosinus lacus DSM 15449</name>
    <dbReference type="NCBI Taxonomy" id="1121420"/>
    <lineage>
        <taxon>Bacteria</taxon>
        <taxon>Bacillati</taxon>
        <taxon>Bacillota</taxon>
        <taxon>Clostridia</taxon>
        <taxon>Eubacteriales</taxon>
        <taxon>Desulfitobacteriaceae</taxon>
        <taxon>Desulfosporosinus</taxon>
    </lineage>
</organism>
<dbReference type="InterPro" id="IPR036005">
    <property type="entry name" value="Creatinase/aminopeptidase-like"/>
</dbReference>
<comment type="function">
    <text evidence="1 6">Removes the N-terminal methionine from nascent proteins. The N-terminal methionine is often cleaved when the second residue in the primary sequence is small and uncharged (Met-Ala-, Cys, Gly, Pro, Ser, Thr, or Val). Requires deformylation of the N(alpha)-formylated initiator methionine before it can be hydrolyzed.</text>
</comment>
<feature type="domain" description="Peptidase M24" evidence="8">
    <location>
        <begin position="12"/>
        <end position="239"/>
    </location>
</feature>
<feature type="binding site" evidence="6">
    <location>
        <position position="232"/>
    </location>
    <ligand>
        <name>a divalent metal cation</name>
        <dbReference type="ChEBI" id="CHEBI:60240"/>
        <label>1</label>
    </ligand>
</feature>
<dbReference type="InterPro" id="IPR001714">
    <property type="entry name" value="Pept_M24_MAP"/>
</dbReference>
<evidence type="ECO:0000256" key="7">
    <source>
        <dbReference type="RuleBase" id="RU003653"/>
    </source>
</evidence>
<comment type="similarity">
    <text evidence="6">Belongs to the peptidase M24A family. Methionine aminopeptidase type 1 subfamily.</text>
</comment>
<dbReference type="Pfam" id="PF00557">
    <property type="entry name" value="Peptidase_M24"/>
    <property type="match status" value="1"/>
</dbReference>
<dbReference type="CDD" id="cd01086">
    <property type="entry name" value="MetAP1"/>
    <property type="match status" value="1"/>
</dbReference>
<evidence type="ECO:0000256" key="6">
    <source>
        <dbReference type="HAMAP-Rule" id="MF_01974"/>
    </source>
</evidence>
<feature type="binding site" evidence="6">
    <location>
        <position position="105"/>
    </location>
    <ligand>
        <name>a divalent metal cation</name>
        <dbReference type="ChEBI" id="CHEBI:60240"/>
        <label>1</label>
    </ligand>
</feature>
<name>A0A1M6B642_9FIRM</name>
<dbReference type="PRINTS" id="PR00599">
    <property type="entry name" value="MAPEPTIDASE"/>
</dbReference>
<accession>A0A1M6B642</accession>
<dbReference type="PROSITE" id="PS00680">
    <property type="entry name" value="MAP_1"/>
    <property type="match status" value="1"/>
</dbReference>
<evidence type="ECO:0000256" key="2">
    <source>
        <dbReference type="ARBA" id="ARBA00022438"/>
    </source>
</evidence>
<evidence type="ECO:0000256" key="5">
    <source>
        <dbReference type="ARBA" id="ARBA00022801"/>
    </source>
</evidence>
<keyword evidence="2 6" id="KW-0031">Aminopeptidase</keyword>
<feature type="binding site" evidence="6">
    <location>
        <position position="94"/>
    </location>
    <ligand>
        <name>a divalent metal cation</name>
        <dbReference type="ChEBI" id="CHEBI:60240"/>
        <label>1</label>
    </ligand>
</feature>
<comment type="catalytic activity">
    <reaction evidence="6 7">
        <text>Release of N-terminal amino acids, preferentially methionine, from peptides and arylamides.</text>
        <dbReference type="EC" id="3.4.11.18"/>
    </reaction>
</comment>
<dbReference type="EMBL" id="FQXJ01000018">
    <property type="protein sequence ID" value="SHI43943.1"/>
    <property type="molecule type" value="Genomic_DNA"/>
</dbReference>
<dbReference type="GO" id="GO:0004239">
    <property type="term" value="F:initiator methionyl aminopeptidase activity"/>
    <property type="evidence" value="ECO:0007669"/>
    <property type="project" value="UniProtKB-UniRule"/>
</dbReference>
<dbReference type="GO" id="GO:0070006">
    <property type="term" value="F:metalloaminopeptidase activity"/>
    <property type="evidence" value="ECO:0007669"/>
    <property type="project" value="UniProtKB-UniRule"/>
</dbReference>
<proteinExistence type="inferred from homology"/>
<dbReference type="Gene3D" id="3.90.230.10">
    <property type="entry name" value="Creatinase/methionine aminopeptidase superfamily"/>
    <property type="match status" value="1"/>
</dbReference>
<dbReference type="OrthoDB" id="9802055at2"/>
<comment type="subunit">
    <text evidence="6">Monomer.</text>
</comment>
<evidence type="ECO:0000256" key="4">
    <source>
        <dbReference type="ARBA" id="ARBA00022723"/>
    </source>
</evidence>
<keyword evidence="10" id="KW-1185">Reference proteome</keyword>
<keyword evidence="3 6" id="KW-0645">Protease</keyword>
<dbReference type="EC" id="3.4.11.18" evidence="6 7"/>
<feature type="binding site" evidence="6">
    <location>
        <position position="168"/>
    </location>
    <ligand>
        <name>a divalent metal cation</name>
        <dbReference type="ChEBI" id="CHEBI:60240"/>
        <label>2</label>
        <note>catalytic</note>
    </ligand>
</feature>
<evidence type="ECO:0000313" key="9">
    <source>
        <dbReference type="EMBL" id="SHI43943.1"/>
    </source>
</evidence>